<keyword evidence="3" id="KW-1185">Reference proteome</keyword>
<dbReference type="RefSeq" id="WP_073154366.1">
    <property type="nucleotide sequence ID" value="NZ_FQVL01000003.1"/>
</dbReference>
<dbReference type="AlphaFoldDB" id="A0A1M4WMF1"/>
<dbReference type="PANTHER" id="PTHR33608">
    <property type="entry name" value="BLL2464 PROTEIN"/>
    <property type="match status" value="1"/>
</dbReference>
<protein>
    <recommendedName>
        <fullName evidence="1">DUF58 domain-containing protein</fullName>
    </recommendedName>
</protein>
<reference evidence="2 3" key="1">
    <citation type="submission" date="2016-11" db="EMBL/GenBank/DDBJ databases">
        <authorList>
            <person name="Jaros S."/>
            <person name="Januszkiewicz K."/>
            <person name="Wedrychowicz H."/>
        </authorList>
    </citation>
    <scope>NUCLEOTIDE SEQUENCE [LARGE SCALE GENOMIC DNA]</scope>
    <source>
        <strain evidence="2 3">DSM 44666</strain>
    </source>
</reference>
<dbReference type="Pfam" id="PF01882">
    <property type="entry name" value="DUF58"/>
    <property type="match status" value="1"/>
</dbReference>
<dbReference type="STRING" id="112248.SAMN05444392_103288"/>
<evidence type="ECO:0000313" key="3">
    <source>
        <dbReference type="Proteomes" id="UP000184476"/>
    </source>
</evidence>
<dbReference type="PANTHER" id="PTHR33608:SF7">
    <property type="entry name" value="DUF58 DOMAIN-CONTAINING PROTEIN"/>
    <property type="match status" value="1"/>
</dbReference>
<evidence type="ECO:0000313" key="2">
    <source>
        <dbReference type="EMBL" id="SHE82367.1"/>
    </source>
</evidence>
<feature type="domain" description="DUF58" evidence="1">
    <location>
        <begin position="45"/>
        <end position="250"/>
    </location>
</feature>
<dbReference type="Proteomes" id="UP000184476">
    <property type="component" value="Unassembled WGS sequence"/>
</dbReference>
<dbReference type="InterPro" id="IPR036465">
    <property type="entry name" value="vWFA_dom_sf"/>
</dbReference>
<proteinExistence type="predicted"/>
<dbReference type="Gene3D" id="3.40.50.410">
    <property type="entry name" value="von Willebrand factor, type A domain"/>
    <property type="match status" value="1"/>
</dbReference>
<dbReference type="OrthoDB" id="9776116at2"/>
<name>A0A1M4WMF1_9BACL</name>
<dbReference type="EMBL" id="FQVL01000003">
    <property type="protein sequence ID" value="SHE82367.1"/>
    <property type="molecule type" value="Genomic_DNA"/>
</dbReference>
<dbReference type="InterPro" id="IPR002881">
    <property type="entry name" value="DUF58"/>
</dbReference>
<evidence type="ECO:0000259" key="1">
    <source>
        <dbReference type="Pfam" id="PF01882"/>
    </source>
</evidence>
<gene>
    <name evidence="2" type="ORF">SAMN05444392_103288</name>
</gene>
<dbReference type="SUPFAM" id="SSF53300">
    <property type="entry name" value="vWA-like"/>
    <property type="match status" value="1"/>
</dbReference>
<accession>A0A1M4WMF1</accession>
<sequence length="288" mass="33070">MTQLFEPAFLARLEMLRLTGAKSIRGNYTGERSSKVVGSSLDFADYRPYVPGDDIRQIDWALYARLQKWMLKTYLDEREMSVSVYLDTSESMVEKKEIAVQLAAALCYTSLYHGDRCAIYSVTEEIHRILPMLQGRKKIPQFFSKLQQLHFAGRGDVGNAFATAKGLPQQAGCSIFITDGFFQTGWEKSLLRLQASHQQVILLQVVAKEEREPSYSGDLRLIDSESTEAKEIAISPYAQTLYRERFQKYIQQLEKWCLNRGIRYLFVPAEEAVETICFTLFREVGILR</sequence>
<organism evidence="2 3">
    <name type="scientific">Seinonella peptonophila</name>
    <dbReference type="NCBI Taxonomy" id="112248"/>
    <lineage>
        <taxon>Bacteria</taxon>
        <taxon>Bacillati</taxon>
        <taxon>Bacillota</taxon>
        <taxon>Bacilli</taxon>
        <taxon>Bacillales</taxon>
        <taxon>Thermoactinomycetaceae</taxon>
        <taxon>Seinonella</taxon>
    </lineage>
</organism>